<reference evidence="1" key="1">
    <citation type="submission" date="2018-11" db="EMBL/GenBank/DDBJ databases">
        <authorList>
            <consortium name="Pathogen Informatics"/>
        </authorList>
    </citation>
    <scope>NUCLEOTIDE SEQUENCE</scope>
</reference>
<keyword evidence="2" id="KW-1185">Reference proteome</keyword>
<sequence>MSNGPSSCQPEKPRSTWSNLHCTYKHSPLHSPGRLILTPGLRSILTWASQPQARKDDCSSIDLPVHSTGVFAHPVPRLPTPAGTRVGKSGHWEDRTCEQAVTLAVRSGHIAVPWLTDMAGHPQILP</sequence>
<organism evidence="1 2">
    <name type="scientific">Protopolystoma xenopodis</name>
    <dbReference type="NCBI Taxonomy" id="117903"/>
    <lineage>
        <taxon>Eukaryota</taxon>
        <taxon>Metazoa</taxon>
        <taxon>Spiralia</taxon>
        <taxon>Lophotrochozoa</taxon>
        <taxon>Platyhelminthes</taxon>
        <taxon>Monogenea</taxon>
        <taxon>Polyopisthocotylea</taxon>
        <taxon>Polystomatidea</taxon>
        <taxon>Polystomatidae</taxon>
        <taxon>Protopolystoma</taxon>
    </lineage>
</organism>
<accession>A0A448WAQ4</accession>
<dbReference type="AlphaFoldDB" id="A0A448WAQ4"/>
<dbReference type="EMBL" id="CAAALY010001144">
    <property type="protein sequence ID" value="VEL07160.1"/>
    <property type="molecule type" value="Genomic_DNA"/>
</dbReference>
<protein>
    <submittedName>
        <fullName evidence="1">Uncharacterized protein</fullName>
    </submittedName>
</protein>
<comment type="caution">
    <text evidence="1">The sequence shown here is derived from an EMBL/GenBank/DDBJ whole genome shotgun (WGS) entry which is preliminary data.</text>
</comment>
<evidence type="ECO:0000313" key="1">
    <source>
        <dbReference type="EMBL" id="VEL07160.1"/>
    </source>
</evidence>
<evidence type="ECO:0000313" key="2">
    <source>
        <dbReference type="Proteomes" id="UP000784294"/>
    </source>
</evidence>
<dbReference type="Proteomes" id="UP000784294">
    <property type="component" value="Unassembled WGS sequence"/>
</dbReference>
<name>A0A448WAQ4_9PLAT</name>
<proteinExistence type="predicted"/>
<gene>
    <name evidence="1" type="ORF">PXEA_LOCUS600</name>
</gene>